<sequence>MTASPELAGFTVGVTSARRADELGTLLERRGARVQHGPALRIVPLADDTELRRATDECIQAPPDVVVATTGIGFRGWVEAAEGWGVGDDLLSALHDSRMLARGPKARGAMRAAGLPDPWSPESESSAGVLEMLLSEPLAGRRVAVQLHGRPLPEFTAALRAAGAHVVELPVYRWSAPTDVTGLENLLDAVCAHELDAVTFTSAPAAENLLALAGERGRLDRLVSALRGPVLAACVGPATAAPLAEHRIAVVMPERYRLGGLVRALCEALPARARVLPVAGRRLQLRGHAAVVDGQLKPLSPSAKALLRALMEQPGRVIARRDLAGTLNAGQPAQRPLDEHAVEQAIARLRASLGAPELVQTVIKRGYRIPLEPTEDQAPCARPRP</sequence>
<organism evidence="4 5">
    <name type="scientific">Saccharopolyspora erythraea</name>
    <name type="common">Streptomyces erythraeus</name>
    <dbReference type="NCBI Taxonomy" id="1836"/>
    <lineage>
        <taxon>Bacteria</taxon>
        <taxon>Bacillati</taxon>
        <taxon>Actinomycetota</taxon>
        <taxon>Actinomycetes</taxon>
        <taxon>Pseudonocardiales</taxon>
        <taxon>Pseudonocardiaceae</taxon>
        <taxon>Saccharopolyspora</taxon>
    </lineage>
</organism>
<name>A0ABN1CDW7_SACER</name>
<gene>
    <name evidence="4" type="ORF">GCM10009533_14680</name>
</gene>
<dbReference type="Proteomes" id="UP001500729">
    <property type="component" value="Unassembled WGS sequence"/>
</dbReference>
<evidence type="ECO:0000313" key="4">
    <source>
        <dbReference type="EMBL" id="GAA0516630.1"/>
    </source>
</evidence>
<dbReference type="CDD" id="cd06578">
    <property type="entry name" value="HemD"/>
    <property type="match status" value="1"/>
</dbReference>
<dbReference type="InterPro" id="IPR016032">
    <property type="entry name" value="Sig_transdc_resp-reg_C-effctor"/>
</dbReference>
<evidence type="ECO:0000256" key="2">
    <source>
        <dbReference type="PROSITE-ProRule" id="PRU01091"/>
    </source>
</evidence>
<dbReference type="EMBL" id="BAAAGS010000006">
    <property type="protein sequence ID" value="GAA0516630.1"/>
    <property type="molecule type" value="Genomic_DNA"/>
</dbReference>
<comment type="caution">
    <text evidence="4">The sequence shown here is derived from an EMBL/GenBank/DDBJ whole genome shotgun (WGS) entry which is preliminary data.</text>
</comment>
<dbReference type="Gene3D" id="3.40.50.10090">
    <property type="match status" value="2"/>
</dbReference>
<dbReference type="SMART" id="SM00862">
    <property type="entry name" value="Trans_reg_C"/>
    <property type="match status" value="1"/>
</dbReference>
<dbReference type="SUPFAM" id="SSF46894">
    <property type="entry name" value="C-terminal effector domain of the bipartite response regulators"/>
    <property type="match status" value="1"/>
</dbReference>
<dbReference type="InterPro" id="IPR039793">
    <property type="entry name" value="UROS/Hem4"/>
</dbReference>
<evidence type="ECO:0000256" key="1">
    <source>
        <dbReference type="ARBA" id="ARBA00023125"/>
    </source>
</evidence>
<dbReference type="PANTHER" id="PTHR40082:SF1">
    <property type="entry name" value="BLR5956 PROTEIN"/>
    <property type="match status" value="1"/>
</dbReference>
<evidence type="ECO:0000313" key="5">
    <source>
        <dbReference type="Proteomes" id="UP001500729"/>
    </source>
</evidence>
<feature type="domain" description="OmpR/PhoB-type" evidence="3">
    <location>
        <begin position="273"/>
        <end position="371"/>
    </location>
</feature>
<dbReference type="InterPro" id="IPR001867">
    <property type="entry name" value="OmpR/PhoB-type_DNA-bd"/>
</dbReference>
<reference evidence="4 5" key="1">
    <citation type="journal article" date="2019" name="Int. J. Syst. Evol. Microbiol.">
        <title>The Global Catalogue of Microorganisms (GCM) 10K type strain sequencing project: providing services to taxonomists for standard genome sequencing and annotation.</title>
        <authorList>
            <consortium name="The Broad Institute Genomics Platform"/>
            <consortium name="The Broad Institute Genome Sequencing Center for Infectious Disease"/>
            <person name="Wu L."/>
            <person name="Ma J."/>
        </authorList>
    </citation>
    <scope>NUCLEOTIDE SEQUENCE [LARGE SCALE GENOMIC DNA]</scope>
    <source>
        <strain evidence="4 5">JCM 10303</strain>
    </source>
</reference>
<dbReference type="Pfam" id="PF02602">
    <property type="entry name" value="HEM4"/>
    <property type="match status" value="1"/>
</dbReference>
<protein>
    <submittedName>
        <fullName evidence="4">Uroporphyrinogen-III synthase</fullName>
    </submittedName>
</protein>
<dbReference type="NCBIfam" id="NF005568">
    <property type="entry name" value="PRK07239.1"/>
    <property type="match status" value="1"/>
</dbReference>
<keyword evidence="1 2" id="KW-0238">DNA-binding</keyword>
<evidence type="ECO:0000259" key="3">
    <source>
        <dbReference type="PROSITE" id="PS51755"/>
    </source>
</evidence>
<dbReference type="PROSITE" id="PS51755">
    <property type="entry name" value="OMPR_PHOB"/>
    <property type="match status" value="1"/>
</dbReference>
<dbReference type="InterPro" id="IPR003754">
    <property type="entry name" value="4pyrrol_synth_uPrphyn_synth"/>
</dbReference>
<dbReference type="PANTHER" id="PTHR40082">
    <property type="entry name" value="BLR5956 PROTEIN"/>
    <property type="match status" value="1"/>
</dbReference>
<proteinExistence type="predicted"/>
<dbReference type="SUPFAM" id="SSF69618">
    <property type="entry name" value="HemD-like"/>
    <property type="match status" value="1"/>
</dbReference>
<dbReference type="CDD" id="cd00383">
    <property type="entry name" value="trans_reg_C"/>
    <property type="match status" value="1"/>
</dbReference>
<dbReference type="Gene3D" id="1.10.10.10">
    <property type="entry name" value="Winged helix-like DNA-binding domain superfamily/Winged helix DNA-binding domain"/>
    <property type="match status" value="1"/>
</dbReference>
<keyword evidence="5" id="KW-1185">Reference proteome</keyword>
<dbReference type="RefSeq" id="WP_009948325.1">
    <property type="nucleotide sequence ID" value="NZ_BAAAGS010000006.1"/>
</dbReference>
<accession>A0ABN1CDW7</accession>
<dbReference type="InterPro" id="IPR036108">
    <property type="entry name" value="4pyrrol_syn_uPrphyn_synt_sf"/>
</dbReference>
<dbReference type="Pfam" id="PF00486">
    <property type="entry name" value="Trans_reg_C"/>
    <property type="match status" value="1"/>
</dbReference>
<feature type="DNA-binding region" description="OmpR/PhoB-type" evidence="2">
    <location>
        <begin position="273"/>
        <end position="371"/>
    </location>
</feature>
<dbReference type="InterPro" id="IPR036388">
    <property type="entry name" value="WH-like_DNA-bd_sf"/>
</dbReference>